<evidence type="ECO:0000313" key="3">
    <source>
        <dbReference type="Proteomes" id="UP000215137"/>
    </source>
</evidence>
<evidence type="ECO:0000259" key="1">
    <source>
        <dbReference type="Pfam" id="PF00534"/>
    </source>
</evidence>
<proteinExistence type="predicted"/>
<dbReference type="GO" id="GO:0016757">
    <property type="term" value="F:glycosyltransferase activity"/>
    <property type="evidence" value="ECO:0007669"/>
    <property type="project" value="InterPro"/>
</dbReference>
<dbReference type="KEGG" id="bko:CKF48_15245"/>
<accession>A0A248TK61</accession>
<dbReference type="CDD" id="cd03811">
    <property type="entry name" value="GT4_GT28_WabH-like"/>
    <property type="match status" value="1"/>
</dbReference>
<dbReference type="AlphaFoldDB" id="A0A248TK61"/>
<sequence>MKTKLLFVMNNLQCGGAEKALISLLHAIDYKRYEVDLLLFKKEGVFLNIVPNEVTILNEQEEFRYFDGRVIDNVLKAISSRRFDLAISRIRAARIFRTENNGAVCEQKVWKYISPCLSSVKKEYDVAIGFLEKNPIYFCLEKVKAKRKIGFIHNDYKQMGMDKTLDSPYFQQLDGIMTVSDSCAEVLRQQFPEYQQKIKVIQNILSKSTIQTLSMNEMPLPFPGLKLLSIGRLHRQKGFDLALETAALLKKKGVPFKWLILGEGSERENLIQLSTKYQLEEEVRFIGIKENPYPYIRWADIYIQPSRFEGKSVAVEEAKILYKPVIVTNYSTAGDQINHGQTGLIANMTAESLAETIVQLFADESLQHQLMEGLGKEKLGTEDEIKRFYQYIKVG</sequence>
<organism evidence="2 3">
    <name type="scientific">Cytobacillus kochii</name>
    <dbReference type="NCBI Taxonomy" id="859143"/>
    <lineage>
        <taxon>Bacteria</taxon>
        <taxon>Bacillati</taxon>
        <taxon>Bacillota</taxon>
        <taxon>Bacilli</taxon>
        <taxon>Bacillales</taxon>
        <taxon>Bacillaceae</taxon>
        <taxon>Cytobacillus</taxon>
    </lineage>
</organism>
<dbReference type="EMBL" id="CP022983">
    <property type="protein sequence ID" value="ASV68541.1"/>
    <property type="molecule type" value="Genomic_DNA"/>
</dbReference>
<reference evidence="2 3" key="1">
    <citation type="submission" date="2017-08" db="EMBL/GenBank/DDBJ databases">
        <title>Complete Genome Sequence of Bacillus kochii Oregon-R-modENCODE STRAIN BDGP4, isolated from Drosophila melanogaster gut.</title>
        <authorList>
            <person name="Wan K.H."/>
            <person name="Yu C."/>
            <person name="Park S."/>
            <person name="Hammonds A.S."/>
            <person name="Booth B.W."/>
            <person name="Celniker S.E."/>
        </authorList>
    </citation>
    <scope>NUCLEOTIDE SEQUENCE [LARGE SCALE GENOMIC DNA]</scope>
    <source>
        <strain evidence="2 3">BDGP4</strain>
    </source>
</reference>
<evidence type="ECO:0000313" key="2">
    <source>
        <dbReference type="EMBL" id="ASV68541.1"/>
    </source>
</evidence>
<dbReference type="OrthoDB" id="9813638at2"/>
<name>A0A248TK61_9BACI</name>
<keyword evidence="3" id="KW-1185">Reference proteome</keyword>
<dbReference type="Pfam" id="PF00534">
    <property type="entry name" value="Glycos_transf_1"/>
    <property type="match status" value="1"/>
</dbReference>
<dbReference type="Proteomes" id="UP000215137">
    <property type="component" value="Chromosome"/>
</dbReference>
<dbReference type="SUPFAM" id="SSF53756">
    <property type="entry name" value="UDP-Glycosyltransferase/glycogen phosphorylase"/>
    <property type="match status" value="1"/>
</dbReference>
<protein>
    <submittedName>
        <fullName evidence="2">Glycosyl transferase</fullName>
    </submittedName>
</protein>
<keyword evidence="2" id="KW-0808">Transferase</keyword>
<dbReference type="InterPro" id="IPR001296">
    <property type="entry name" value="Glyco_trans_1"/>
</dbReference>
<dbReference type="RefSeq" id="WP_095372111.1">
    <property type="nucleotide sequence ID" value="NZ_CP022983.1"/>
</dbReference>
<gene>
    <name evidence="2" type="ORF">CKF48_15245</name>
</gene>
<dbReference type="PANTHER" id="PTHR12526:SF630">
    <property type="entry name" value="GLYCOSYLTRANSFERASE"/>
    <property type="match status" value="1"/>
</dbReference>
<dbReference type="Gene3D" id="3.40.50.2000">
    <property type="entry name" value="Glycogen Phosphorylase B"/>
    <property type="match status" value="2"/>
</dbReference>
<dbReference type="PANTHER" id="PTHR12526">
    <property type="entry name" value="GLYCOSYLTRANSFERASE"/>
    <property type="match status" value="1"/>
</dbReference>
<feature type="domain" description="Glycosyl transferase family 1" evidence="1">
    <location>
        <begin position="226"/>
        <end position="371"/>
    </location>
</feature>